<feature type="signal peptide" evidence="4">
    <location>
        <begin position="1"/>
        <end position="23"/>
    </location>
</feature>
<evidence type="ECO:0000256" key="2">
    <source>
        <dbReference type="ARBA" id="ARBA00022803"/>
    </source>
</evidence>
<dbReference type="SMART" id="SM00028">
    <property type="entry name" value="TPR"/>
    <property type="match status" value="3"/>
</dbReference>
<keyword evidence="6" id="KW-1185">Reference proteome</keyword>
<comment type="caution">
    <text evidence="5">The sequence shown here is derived from an EMBL/GenBank/DDBJ whole genome shotgun (WGS) entry which is preliminary data.</text>
</comment>
<feature type="repeat" description="TPR" evidence="3">
    <location>
        <begin position="95"/>
        <end position="128"/>
    </location>
</feature>
<evidence type="ECO:0000256" key="3">
    <source>
        <dbReference type="PROSITE-ProRule" id="PRU00339"/>
    </source>
</evidence>
<dbReference type="OrthoDB" id="9813074at2"/>
<proteinExistence type="predicted"/>
<dbReference type="RefSeq" id="WP_131445010.1">
    <property type="nucleotide sequence ID" value="NZ_SJZB01000014.1"/>
</dbReference>
<name>A0A4R1BIU1_9PROT</name>
<keyword evidence="2 3" id="KW-0802">TPR repeat</keyword>
<feature type="repeat" description="TPR" evidence="3">
    <location>
        <begin position="27"/>
        <end position="60"/>
    </location>
</feature>
<dbReference type="PANTHER" id="PTHR44858:SF1">
    <property type="entry name" value="UDP-N-ACETYLGLUCOSAMINE--PEPTIDE N-ACETYLGLUCOSAMINYLTRANSFERASE SPINDLY-RELATED"/>
    <property type="match status" value="1"/>
</dbReference>
<dbReference type="Pfam" id="PF07719">
    <property type="entry name" value="TPR_2"/>
    <property type="match status" value="1"/>
</dbReference>
<reference evidence="5 6" key="1">
    <citation type="submission" date="2019-03" db="EMBL/GenBank/DDBJ databases">
        <title>Genome sequence of Thiobacillaceae bacterium LSR1, a sulfur-oxidizing bacterium isolated from freshwater sediment.</title>
        <authorList>
            <person name="Li S."/>
        </authorList>
    </citation>
    <scope>NUCLEOTIDE SEQUENCE [LARGE SCALE GENOMIC DNA]</scope>
    <source>
        <strain evidence="5 6">LSR1</strain>
    </source>
</reference>
<dbReference type="EMBL" id="SJZB01000014">
    <property type="protein sequence ID" value="TCJ17127.1"/>
    <property type="molecule type" value="Genomic_DNA"/>
</dbReference>
<dbReference type="InterPro" id="IPR050498">
    <property type="entry name" value="Ycf3"/>
</dbReference>
<gene>
    <name evidence="5" type="ORF">EZJ19_04035</name>
</gene>
<dbReference type="Pfam" id="PF13432">
    <property type="entry name" value="TPR_16"/>
    <property type="match status" value="1"/>
</dbReference>
<dbReference type="InterPro" id="IPR013105">
    <property type="entry name" value="TPR_2"/>
</dbReference>
<protein>
    <submittedName>
        <fullName evidence="5">Tetratricopeptide repeat protein</fullName>
    </submittedName>
</protein>
<accession>A0A4R1BIU1</accession>
<dbReference type="InterPro" id="IPR011990">
    <property type="entry name" value="TPR-like_helical_dom_sf"/>
</dbReference>
<feature type="chain" id="PRO_5020595299" evidence="4">
    <location>
        <begin position="24"/>
        <end position="150"/>
    </location>
</feature>
<evidence type="ECO:0000256" key="4">
    <source>
        <dbReference type="SAM" id="SignalP"/>
    </source>
</evidence>
<dbReference type="PROSITE" id="PS50005">
    <property type="entry name" value="TPR"/>
    <property type="match status" value="3"/>
</dbReference>
<evidence type="ECO:0000313" key="6">
    <source>
        <dbReference type="Proteomes" id="UP000295443"/>
    </source>
</evidence>
<dbReference type="InterPro" id="IPR019734">
    <property type="entry name" value="TPR_rpt"/>
</dbReference>
<organism evidence="5 6">
    <name type="scientific">Parasulfuritortus cantonensis</name>
    <dbReference type="NCBI Taxonomy" id="2528202"/>
    <lineage>
        <taxon>Bacteria</taxon>
        <taxon>Pseudomonadati</taxon>
        <taxon>Pseudomonadota</taxon>
        <taxon>Betaproteobacteria</taxon>
        <taxon>Nitrosomonadales</taxon>
        <taxon>Thiobacillaceae</taxon>
        <taxon>Parasulfuritortus</taxon>
    </lineage>
</organism>
<evidence type="ECO:0000256" key="1">
    <source>
        <dbReference type="ARBA" id="ARBA00022737"/>
    </source>
</evidence>
<sequence length="150" mass="16252">MRRPLINCLAGLAFMVGAAAAHANASADKWLEQGDSQWRQGHTDQAMKSYEAAEKSEPNSSRILMKKAGLYLATQNFDSAIRTYQSVIGAEPGNAVAFIGMGIAYLHGGDNDLARAAFEEALRLEPKRKAQLAPVLASLDEQANRRVSPH</sequence>
<keyword evidence="4" id="KW-0732">Signal</keyword>
<dbReference type="PANTHER" id="PTHR44858">
    <property type="entry name" value="TETRATRICOPEPTIDE REPEAT PROTEIN 6"/>
    <property type="match status" value="1"/>
</dbReference>
<dbReference type="SUPFAM" id="SSF48452">
    <property type="entry name" value="TPR-like"/>
    <property type="match status" value="1"/>
</dbReference>
<dbReference type="Proteomes" id="UP000295443">
    <property type="component" value="Unassembled WGS sequence"/>
</dbReference>
<dbReference type="AlphaFoldDB" id="A0A4R1BIU1"/>
<feature type="repeat" description="TPR" evidence="3">
    <location>
        <begin position="61"/>
        <end position="94"/>
    </location>
</feature>
<evidence type="ECO:0000313" key="5">
    <source>
        <dbReference type="EMBL" id="TCJ17127.1"/>
    </source>
</evidence>
<keyword evidence="1" id="KW-0677">Repeat</keyword>
<dbReference type="Gene3D" id="1.25.40.10">
    <property type="entry name" value="Tetratricopeptide repeat domain"/>
    <property type="match status" value="1"/>
</dbReference>